<protein>
    <submittedName>
        <fullName evidence="1">Uncharacterized protein</fullName>
    </submittedName>
</protein>
<organism evidence="1 2">
    <name type="scientific">Avena sativa</name>
    <name type="common">Oat</name>
    <dbReference type="NCBI Taxonomy" id="4498"/>
    <lineage>
        <taxon>Eukaryota</taxon>
        <taxon>Viridiplantae</taxon>
        <taxon>Streptophyta</taxon>
        <taxon>Embryophyta</taxon>
        <taxon>Tracheophyta</taxon>
        <taxon>Spermatophyta</taxon>
        <taxon>Magnoliopsida</taxon>
        <taxon>Liliopsida</taxon>
        <taxon>Poales</taxon>
        <taxon>Poaceae</taxon>
        <taxon>BOP clade</taxon>
        <taxon>Pooideae</taxon>
        <taxon>Poodae</taxon>
        <taxon>Poeae</taxon>
        <taxon>Poeae Chloroplast Group 1 (Aveneae type)</taxon>
        <taxon>Aveninae</taxon>
        <taxon>Avena</taxon>
    </lineage>
</organism>
<reference evidence="1" key="1">
    <citation type="submission" date="2021-05" db="EMBL/GenBank/DDBJ databases">
        <authorList>
            <person name="Scholz U."/>
            <person name="Mascher M."/>
            <person name="Fiebig A."/>
        </authorList>
    </citation>
    <scope>NUCLEOTIDE SEQUENCE [LARGE SCALE GENOMIC DNA]</scope>
</reference>
<proteinExistence type="predicted"/>
<evidence type="ECO:0000313" key="1">
    <source>
        <dbReference type="EnsemblPlants" id="AVESA.00010b.r2.1CG0090180.1.CDS"/>
    </source>
</evidence>
<sequence length="403" mass="45505">MEEALDERDLERKLKKEHKAKEKEEKKLKAKQKEAARLQAQAGSDGARKSDKKQKKKGAIDENAEDFVDPDTPTGQKKLLASQMAKQYSPSAVEKAWYTWWESSQYFAADSASSKPPFVIILPPPNVTGALHIGHAITVAIEDAMIRWRRMSGYNALWVPGMDHAGIATQVVVERKLMRERKLSRHDLGREKFLHEVHNWKDQYGGTILGQLRTLGASLDGSRECFTMDSQRSKAVTEAFFRLYKEGLIYRDIRIGHWDCTLRTAISDIEVDYLELKEETLLVVPGYNTPVQFGVLISFAYPLEEGLGEIIVATTRIETMLGDTAIAVHSQDERYKHLHGKYAIHPFNGRKLEIICDDDLVQTNFGTGAVKNCRSHQLMIPRTSRLGNGITLSLSIFSLMMGT</sequence>
<evidence type="ECO:0000313" key="2">
    <source>
        <dbReference type="Proteomes" id="UP001732700"/>
    </source>
</evidence>
<accession>A0ACD5TNA4</accession>
<dbReference type="Proteomes" id="UP001732700">
    <property type="component" value="Chromosome 1C"/>
</dbReference>
<reference evidence="1" key="2">
    <citation type="submission" date="2025-09" db="UniProtKB">
        <authorList>
            <consortium name="EnsemblPlants"/>
        </authorList>
    </citation>
    <scope>IDENTIFICATION</scope>
</reference>
<dbReference type="EnsemblPlants" id="AVESA.00010b.r2.1CG0090180.1">
    <property type="protein sequence ID" value="AVESA.00010b.r2.1CG0090180.1.CDS"/>
    <property type="gene ID" value="AVESA.00010b.r2.1CG0090180"/>
</dbReference>
<name>A0ACD5TNA4_AVESA</name>
<keyword evidence="2" id="KW-1185">Reference proteome</keyword>